<feature type="domain" description="AMP-binding enzyme C-terminal" evidence="5">
    <location>
        <begin position="445"/>
        <end position="522"/>
    </location>
</feature>
<feature type="region of interest" description="Disordered" evidence="3">
    <location>
        <begin position="516"/>
        <end position="535"/>
    </location>
</feature>
<dbReference type="PANTHER" id="PTHR43201:SF5">
    <property type="entry name" value="MEDIUM-CHAIN ACYL-COA LIGASE ACSF2, MITOCHONDRIAL"/>
    <property type="match status" value="1"/>
</dbReference>
<dbReference type="GO" id="GO:0016874">
    <property type="term" value="F:ligase activity"/>
    <property type="evidence" value="ECO:0007669"/>
    <property type="project" value="UniProtKB-KW"/>
</dbReference>
<dbReference type="Gene3D" id="3.30.300.30">
    <property type="match status" value="1"/>
</dbReference>
<evidence type="ECO:0000259" key="5">
    <source>
        <dbReference type="Pfam" id="PF13193"/>
    </source>
</evidence>
<feature type="domain" description="AMP-dependent synthetase/ligase" evidence="4">
    <location>
        <begin position="29"/>
        <end position="394"/>
    </location>
</feature>
<dbReference type="InterPro" id="IPR042099">
    <property type="entry name" value="ANL_N_sf"/>
</dbReference>
<proteinExistence type="inferred from homology"/>
<dbReference type="Pfam" id="PF00501">
    <property type="entry name" value="AMP-binding"/>
    <property type="match status" value="1"/>
</dbReference>
<evidence type="ECO:0000259" key="4">
    <source>
        <dbReference type="Pfam" id="PF00501"/>
    </source>
</evidence>
<dbReference type="PANTHER" id="PTHR43201">
    <property type="entry name" value="ACYL-COA SYNTHETASE"/>
    <property type="match status" value="1"/>
</dbReference>
<dbReference type="EMBL" id="SHNP01000004">
    <property type="protein sequence ID" value="MCX2974214.1"/>
    <property type="molecule type" value="Genomic_DNA"/>
</dbReference>
<accession>A0ABT3SW48</accession>
<feature type="compositionally biased region" description="Basic and acidic residues" evidence="3">
    <location>
        <begin position="523"/>
        <end position="535"/>
    </location>
</feature>
<evidence type="ECO:0000256" key="1">
    <source>
        <dbReference type="ARBA" id="ARBA00006432"/>
    </source>
</evidence>
<dbReference type="InterPro" id="IPR025110">
    <property type="entry name" value="AMP-bd_C"/>
</dbReference>
<dbReference type="SUPFAM" id="SSF56801">
    <property type="entry name" value="Acetyl-CoA synthetase-like"/>
    <property type="match status" value="1"/>
</dbReference>
<comment type="caution">
    <text evidence="6">The sequence shown here is derived from an EMBL/GenBank/DDBJ whole genome shotgun (WGS) entry which is preliminary data.</text>
</comment>
<protein>
    <submittedName>
        <fullName evidence="6">Cyclohexanecarboxylate-CoA ligase</fullName>
    </submittedName>
</protein>
<sequence>MSTAALTAARHKRDSHSWRNTTVAVEAFEKARTRPNDVAFFLESEPDATYGSIADEARRLISALLELGLGNGDVVSFQIPNWREGAVIDIAAAALGLVVNPIVPIYRDAELRFILADAKTRLMFIPQSFRSINYLEMLLSLRPQLPDLEYLITVRGDSDSPDVLALETLLQRDPADETSLPPVDPDSVKCRLYTSGTTGFPKAVLHSHNTLTRIMDNSAEHAGVSADDVMIMPSPITHITGYASGINFPFIGRGRTALMERWDANRCIDLIKRVNGTMSVGATPFLRELLDAAEQRGECLPSMRQFSCGGAAVPPNLILRAYEVLKNCRTTRVYGSTEAPIITLGWREDAQLAATTDGQPYGYEVRILDDNGADTPDGVDGEIAARGPGMFLGYADEEQNADAHTNDGFFLTGDIGRRTPEGAILITDRKKDIIIRGGENLSAKEIEDCLDSHPLIKESAVVAIPHERLGEGVCAFLIMNSDDDSLSTAEVASYANDIGMARQKFPERIIKVDDLPRTPSGKVKKDILRKQLKEN</sequence>
<evidence type="ECO:0000256" key="2">
    <source>
        <dbReference type="ARBA" id="ARBA00022598"/>
    </source>
</evidence>
<dbReference type="Proteomes" id="UP001143307">
    <property type="component" value="Unassembled WGS sequence"/>
</dbReference>
<dbReference type="Pfam" id="PF13193">
    <property type="entry name" value="AMP-binding_C"/>
    <property type="match status" value="1"/>
</dbReference>
<comment type="similarity">
    <text evidence="1">Belongs to the ATP-dependent AMP-binding enzyme family.</text>
</comment>
<organism evidence="6 7">
    <name type="scientific">Candidatus Seongchinamella marina</name>
    <dbReference type="NCBI Taxonomy" id="2518990"/>
    <lineage>
        <taxon>Bacteria</taxon>
        <taxon>Pseudomonadati</taxon>
        <taxon>Pseudomonadota</taxon>
        <taxon>Gammaproteobacteria</taxon>
        <taxon>Cellvibrionales</taxon>
        <taxon>Halieaceae</taxon>
        <taxon>Seongchinamella</taxon>
    </lineage>
</organism>
<evidence type="ECO:0000313" key="7">
    <source>
        <dbReference type="Proteomes" id="UP001143307"/>
    </source>
</evidence>
<gene>
    <name evidence="6" type="ORF">EYC87_11530</name>
</gene>
<dbReference type="Gene3D" id="3.40.50.12780">
    <property type="entry name" value="N-terminal domain of ligase-like"/>
    <property type="match status" value="1"/>
</dbReference>
<evidence type="ECO:0000313" key="6">
    <source>
        <dbReference type="EMBL" id="MCX2974214.1"/>
    </source>
</evidence>
<dbReference type="RefSeq" id="WP_279253015.1">
    <property type="nucleotide sequence ID" value="NZ_SHNP01000004.1"/>
</dbReference>
<keyword evidence="7" id="KW-1185">Reference proteome</keyword>
<keyword evidence="2 6" id="KW-0436">Ligase</keyword>
<name>A0ABT3SW48_9GAMM</name>
<dbReference type="InterPro" id="IPR045851">
    <property type="entry name" value="AMP-bd_C_sf"/>
</dbReference>
<dbReference type="InterPro" id="IPR000873">
    <property type="entry name" value="AMP-dep_synth/lig_dom"/>
</dbReference>
<evidence type="ECO:0000256" key="3">
    <source>
        <dbReference type="SAM" id="MobiDB-lite"/>
    </source>
</evidence>
<reference evidence="6" key="1">
    <citation type="submission" date="2019-02" db="EMBL/GenBank/DDBJ databases">
        <authorList>
            <person name="Li S.-H."/>
        </authorList>
    </citation>
    <scope>NUCLEOTIDE SEQUENCE</scope>
    <source>
        <strain evidence="6">IMCC8485</strain>
    </source>
</reference>